<evidence type="ECO:0000313" key="8">
    <source>
        <dbReference type="Proteomes" id="UP000544090"/>
    </source>
</evidence>
<dbReference type="Proteomes" id="UP000544090">
    <property type="component" value="Unassembled WGS sequence"/>
</dbReference>
<feature type="domain" description="Major facilitator superfamily (MFS) profile" evidence="6">
    <location>
        <begin position="25"/>
        <end position="443"/>
    </location>
</feature>
<comment type="caution">
    <text evidence="7">The sequence shown here is derived from an EMBL/GenBank/DDBJ whole genome shotgun (WGS) entry which is preliminary data.</text>
</comment>
<feature type="transmembrane region" description="Helical" evidence="5">
    <location>
        <begin position="92"/>
        <end position="110"/>
    </location>
</feature>
<dbReference type="PANTHER" id="PTHR23508">
    <property type="entry name" value="CARBOXYLIC ACID TRANSPORTER PROTEIN HOMOLOG"/>
    <property type="match status" value="1"/>
</dbReference>
<feature type="transmembrane region" description="Helical" evidence="5">
    <location>
        <begin position="293"/>
        <end position="316"/>
    </location>
</feature>
<evidence type="ECO:0000256" key="1">
    <source>
        <dbReference type="ARBA" id="ARBA00004651"/>
    </source>
</evidence>
<name>A0A7X6QMB8_9MICC</name>
<feature type="transmembrane region" description="Helical" evidence="5">
    <location>
        <begin position="323"/>
        <end position="346"/>
    </location>
</feature>
<protein>
    <submittedName>
        <fullName evidence="7">MFS transporter</fullName>
    </submittedName>
</protein>
<feature type="transmembrane region" description="Helical" evidence="5">
    <location>
        <begin position="418"/>
        <end position="437"/>
    </location>
</feature>
<feature type="transmembrane region" description="Helical" evidence="5">
    <location>
        <begin position="59"/>
        <end position="80"/>
    </location>
</feature>
<organism evidence="7 8">
    <name type="scientific">Arthrobacter mobilis</name>
    <dbReference type="NCBI Taxonomy" id="2724944"/>
    <lineage>
        <taxon>Bacteria</taxon>
        <taxon>Bacillati</taxon>
        <taxon>Actinomycetota</taxon>
        <taxon>Actinomycetes</taxon>
        <taxon>Micrococcales</taxon>
        <taxon>Micrococcaceae</taxon>
        <taxon>Arthrobacter</taxon>
    </lineage>
</organism>
<dbReference type="GO" id="GO:0005886">
    <property type="term" value="C:plasma membrane"/>
    <property type="evidence" value="ECO:0007669"/>
    <property type="project" value="UniProtKB-SubCell"/>
</dbReference>
<evidence type="ECO:0000256" key="4">
    <source>
        <dbReference type="ARBA" id="ARBA00023136"/>
    </source>
</evidence>
<feature type="transmembrane region" description="Helical" evidence="5">
    <location>
        <begin position="25"/>
        <end position="47"/>
    </location>
</feature>
<dbReference type="AlphaFoldDB" id="A0A7X6QMB8"/>
<dbReference type="InterPro" id="IPR011701">
    <property type="entry name" value="MFS"/>
</dbReference>
<keyword evidence="8" id="KW-1185">Reference proteome</keyword>
<accession>A0A7X6QMB8</accession>
<dbReference type="Pfam" id="PF07690">
    <property type="entry name" value="MFS_1"/>
    <property type="match status" value="1"/>
</dbReference>
<keyword evidence="2 5" id="KW-0812">Transmembrane</keyword>
<dbReference type="InterPro" id="IPR020846">
    <property type="entry name" value="MFS_dom"/>
</dbReference>
<evidence type="ECO:0000259" key="6">
    <source>
        <dbReference type="PROSITE" id="PS50850"/>
    </source>
</evidence>
<dbReference type="PROSITE" id="PS00216">
    <property type="entry name" value="SUGAR_TRANSPORT_1"/>
    <property type="match status" value="1"/>
</dbReference>
<dbReference type="EMBL" id="JAAZSQ010000027">
    <property type="protein sequence ID" value="NKX56569.1"/>
    <property type="molecule type" value="Genomic_DNA"/>
</dbReference>
<proteinExistence type="predicted"/>
<dbReference type="PROSITE" id="PS50850">
    <property type="entry name" value="MFS"/>
    <property type="match status" value="1"/>
</dbReference>
<dbReference type="Gene3D" id="1.20.1250.20">
    <property type="entry name" value="MFS general substrate transporter like domains"/>
    <property type="match status" value="1"/>
</dbReference>
<dbReference type="PROSITE" id="PS00217">
    <property type="entry name" value="SUGAR_TRANSPORT_2"/>
    <property type="match status" value="1"/>
</dbReference>
<comment type="subcellular location">
    <subcellularLocation>
        <location evidence="1">Cell membrane</location>
        <topology evidence="1">Multi-pass membrane protein</topology>
    </subcellularLocation>
</comment>
<dbReference type="InterPro" id="IPR036259">
    <property type="entry name" value="MFS_trans_sf"/>
</dbReference>
<dbReference type="RefSeq" id="WP_168488948.1">
    <property type="nucleotide sequence ID" value="NZ_JAAZSQ010000027.1"/>
</dbReference>
<dbReference type="SUPFAM" id="SSF103473">
    <property type="entry name" value="MFS general substrate transporter"/>
    <property type="match status" value="1"/>
</dbReference>
<evidence type="ECO:0000256" key="5">
    <source>
        <dbReference type="SAM" id="Phobius"/>
    </source>
</evidence>
<dbReference type="PANTHER" id="PTHR23508:SF10">
    <property type="entry name" value="CARBOXYLIC ACID TRANSPORTER PROTEIN HOMOLOG"/>
    <property type="match status" value="1"/>
</dbReference>
<feature type="transmembrane region" description="Helical" evidence="5">
    <location>
        <begin position="116"/>
        <end position="137"/>
    </location>
</feature>
<evidence type="ECO:0000256" key="2">
    <source>
        <dbReference type="ARBA" id="ARBA00022692"/>
    </source>
</evidence>
<sequence length="469" mass="48245">MSNPSPVAITRIIDNSRFSNLQKRVVILCLLLGFADGFNSLAVGYAIPSLAEKWEVSAGNFSAVIVAGVVGEILASVTLAPLADRYGRKPMIWIGIVLFGVCTALAATAASVAALVVFRLVSGMGIGTASPNLFALGSEYSPRWFKATAVSIIGTGMAAGGMACGLLAAVLVPNFGGAAVFLAAGVFPLAVLLFSIAFLPESVEFYAARGKNEKVAHLLNKIDGTRAYRSTDSFTANHTESVRKVSALELFRDGRAISTVLVWSMLLLGIVGSYFVFSWLVTLLVSSGVQDSTAILGTSVATLGGIVGGIVLGILMDRSRFGVGILVLAPLVQIAATVALVLSLGGTPTTGLITTLCFFLGFGIVGAGVALTAVAAQAYPAELRSTGIGWAAGFSRLGAIFTPVVGGLLINTGMAPSTILYLSLVPAALNGILFLVYKKVGTYAAGTSGAQNEPVARQEDEAGEADVLV</sequence>
<feature type="transmembrane region" description="Helical" evidence="5">
    <location>
        <begin position="149"/>
        <end position="172"/>
    </location>
</feature>
<feature type="transmembrane region" description="Helical" evidence="5">
    <location>
        <begin position="388"/>
        <end position="412"/>
    </location>
</feature>
<reference evidence="7 8" key="1">
    <citation type="submission" date="2020-04" db="EMBL/GenBank/DDBJ databases">
        <title>Arthrobacter sp. nov.</title>
        <authorList>
            <person name="Liu S."/>
        </authorList>
    </citation>
    <scope>NUCLEOTIDE SEQUENCE [LARGE SCALE GENOMIC DNA]</scope>
    <source>
        <strain evidence="7 8">E918</strain>
    </source>
</reference>
<dbReference type="InterPro" id="IPR005829">
    <property type="entry name" value="Sugar_transporter_CS"/>
</dbReference>
<feature type="transmembrane region" description="Helical" evidence="5">
    <location>
        <begin position="352"/>
        <end position="376"/>
    </location>
</feature>
<evidence type="ECO:0000256" key="3">
    <source>
        <dbReference type="ARBA" id="ARBA00022989"/>
    </source>
</evidence>
<keyword evidence="4 5" id="KW-0472">Membrane</keyword>
<gene>
    <name evidence="7" type="ORF">HGG74_18975</name>
</gene>
<dbReference type="GO" id="GO:0046943">
    <property type="term" value="F:carboxylic acid transmembrane transporter activity"/>
    <property type="evidence" value="ECO:0007669"/>
    <property type="project" value="TreeGrafter"/>
</dbReference>
<keyword evidence="3 5" id="KW-1133">Transmembrane helix</keyword>
<feature type="transmembrane region" description="Helical" evidence="5">
    <location>
        <begin position="178"/>
        <end position="199"/>
    </location>
</feature>
<feature type="transmembrane region" description="Helical" evidence="5">
    <location>
        <begin position="260"/>
        <end position="281"/>
    </location>
</feature>
<evidence type="ECO:0000313" key="7">
    <source>
        <dbReference type="EMBL" id="NKX56569.1"/>
    </source>
</evidence>